<dbReference type="InterPro" id="IPR023753">
    <property type="entry name" value="FAD/NAD-binding_dom"/>
</dbReference>
<dbReference type="InterPro" id="IPR004099">
    <property type="entry name" value="Pyr_nucl-diS_OxRdtase_dimer"/>
</dbReference>
<keyword evidence="3" id="KW-0285">Flavoprotein</keyword>
<dbReference type="Gene3D" id="3.30.390.30">
    <property type="match status" value="1"/>
</dbReference>
<gene>
    <name evidence="7" type="ORF">ACFFRN_15395</name>
</gene>
<dbReference type="PANTHER" id="PTHR43014">
    <property type="entry name" value="MERCURIC REDUCTASE"/>
    <property type="match status" value="1"/>
</dbReference>
<dbReference type="SUPFAM" id="SSF51905">
    <property type="entry name" value="FAD/NAD(P)-binding domain"/>
    <property type="match status" value="1"/>
</dbReference>
<evidence type="ECO:0000313" key="8">
    <source>
        <dbReference type="Proteomes" id="UP001589646"/>
    </source>
</evidence>
<dbReference type="InterPro" id="IPR016156">
    <property type="entry name" value="FAD/NAD-linked_Rdtase_dimer_sf"/>
</dbReference>
<dbReference type="Proteomes" id="UP001589646">
    <property type="component" value="Unassembled WGS sequence"/>
</dbReference>
<keyword evidence="8" id="KW-1185">Reference proteome</keyword>
<dbReference type="EMBL" id="JBHMCE010000004">
    <property type="protein sequence ID" value="MFB9528000.1"/>
    <property type="molecule type" value="Genomic_DNA"/>
</dbReference>
<accession>A0ABV5PXP9</accession>
<organism evidence="7 8">
    <name type="scientific">Nonomuraea roseola</name>
    <dbReference type="NCBI Taxonomy" id="46179"/>
    <lineage>
        <taxon>Bacteria</taxon>
        <taxon>Bacillati</taxon>
        <taxon>Actinomycetota</taxon>
        <taxon>Actinomycetes</taxon>
        <taxon>Streptosporangiales</taxon>
        <taxon>Streptosporangiaceae</taxon>
        <taxon>Nonomuraea</taxon>
    </lineage>
</organism>
<comment type="cofactor">
    <cofactor evidence="1">
        <name>FAD</name>
        <dbReference type="ChEBI" id="CHEBI:57692"/>
    </cofactor>
</comment>
<feature type="domain" description="Pyridine nucleotide-disulphide oxidoreductase dimerisation" evidence="5">
    <location>
        <begin position="375"/>
        <end position="478"/>
    </location>
</feature>
<dbReference type="InterPro" id="IPR036188">
    <property type="entry name" value="FAD/NAD-bd_sf"/>
</dbReference>
<evidence type="ECO:0000259" key="5">
    <source>
        <dbReference type="Pfam" id="PF02852"/>
    </source>
</evidence>
<proteinExistence type="inferred from homology"/>
<dbReference type="PRINTS" id="PR00411">
    <property type="entry name" value="PNDRDTASEI"/>
</dbReference>
<keyword evidence="4" id="KW-0274">FAD</keyword>
<dbReference type="RefSeq" id="WP_346126628.1">
    <property type="nucleotide sequence ID" value="NZ_BAAAXC010000015.1"/>
</dbReference>
<dbReference type="SUPFAM" id="SSF55424">
    <property type="entry name" value="FAD/NAD-linked reductases, dimerisation (C-terminal) domain"/>
    <property type="match status" value="1"/>
</dbReference>
<comment type="caution">
    <text evidence="7">The sequence shown here is derived from an EMBL/GenBank/DDBJ whole genome shotgun (WGS) entry which is preliminary data.</text>
</comment>
<evidence type="ECO:0000256" key="4">
    <source>
        <dbReference type="ARBA" id="ARBA00022827"/>
    </source>
</evidence>
<dbReference type="Gene3D" id="3.50.50.60">
    <property type="entry name" value="FAD/NAD(P)-binding domain"/>
    <property type="match status" value="2"/>
</dbReference>
<dbReference type="PRINTS" id="PR00368">
    <property type="entry name" value="FADPNR"/>
</dbReference>
<evidence type="ECO:0000313" key="7">
    <source>
        <dbReference type="EMBL" id="MFB9528000.1"/>
    </source>
</evidence>
<evidence type="ECO:0000256" key="1">
    <source>
        <dbReference type="ARBA" id="ARBA00001974"/>
    </source>
</evidence>
<comment type="similarity">
    <text evidence="2">Belongs to the class-I pyridine nucleotide-disulfide oxidoreductase family.</text>
</comment>
<feature type="domain" description="FAD/NAD(P)-binding" evidence="6">
    <location>
        <begin position="35"/>
        <end position="354"/>
    </location>
</feature>
<sequence>MSGARCRRLCRTYYSEERRSAAHLPVSTTGPDMTDVIVIGAGPAGAFAAHRAADLGARTTLVARDEFGGMAANDGPVPVRTLAHAARLLREAHQLDRYGITGDGFRLDYPRLLARVREVVHDVRTQSDLRDRVDGLGVTVHEHAGTASFVDPHTVETSGGLRLHGDKIILCTGGVSRPLTVPGAELTHTHSDAWALRDVPPSMLVIGGGATGAQVASIFTAFGSRVELFERGPRILPTEDDDVSAVVAEAFRERGMVVRENFDAIESFDKTSDGVLMHFTQNGAPASAEAALVVVAIGWTAATTGLNLAAAGVETDERGFVRVDAYQRTSVPHIFAAGDVTGRLMLVPQASQSGFIAATNAVRGPAVPMWDQVSPIGSFTDPEYAQVGLTETKARQEHDVIVATVGLDAATRPVIDGRTTGFCKLIVDRTSNQILGCHVVGERAVETTQLAAVAMTARMRVDELARIPLSFPTYAGIVGRAAYIATRRLEQDAGRDLNEAS</sequence>
<dbReference type="Pfam" id="PF07992">
    <property type="entry name" value="Pyr_redox_2"/>
    <property type="match status" value="1"/>
</dbReference>
<evidence type="ECO:0000259" key="6">
    <source>
        <dbReference type="Pfam" id="PF07992"/>
    </source>
</evidence>
<dbReference type="PIRSF" id="PIRSF000350">
    <property type="entry name" value="Mercury_reductase_MerA"/>
    <property type="match status" value="1"/>
</dbReference>
<protein>
    <submittedName>
        <fullName evidence="7">NAD(P)/FAD-dependent oxidoreductase</fullName>
    </submittedName>
</protein>
<evidence type="ECO:0000256" key="3">
    <source>
        <dbReference type="ARBA" id="ARBA00022630"/>
    </source>
</evidence>
<reference evidence="7 8" key="1">
    <citation type="submission" date="2024-09" db="EMBL/GenBank/DDBJ databases">
        <authorList>
            <person name="Sun Q."/>
            <person name="Mori K."/>
        </authorList>
    </citation>
    <scope>NUCLEOTIDE SEQUENCE [LARGE SCALE GENOMIC DNA]</scope>
    <source>
        <strain evidence="7 8">JCM 3323</strain>
    </source>
</reference>
<name>A0ABV5PXP9_9ACTN</name>
<evidence type="ECO:0000256" key="2">
    <source>
        <dbReference type="ARBA" id="ARBA00007532"/>
    </source>
</evidence>
<dbReference type="InterPro" id="IPR001100">
    <property type="entry name" value="Pyr_nuc-diS_OxRdtase"/>
</dbReference>
<dbReference type="Pfam" id="PF02852">
    <property type="entry name" value="Pyr_redox_dim"/>
    <property type="match status" value="1"/>
</dbReference>